<evidence type="ECO:0000313" key="3">
    <source>
        <dbReference type="Proteomes" id="UP000076023"/>
    </source>
</evidence>
<protein>
    <submittedName>
        <fullName evidence="2">Predicted oxidoreductase</fullName>
    </submittedName>
</protein>
<dbReference type="Gene3D" id="3.20.20.100">
    <property type="entry name" value="NADP-dependent oxidoreductase domain"/>
    <property type="match status" value="1"/>
</dbReference>
<dbReference type="InterPro" id="IPR053135">
    <property type="entry name" value="AKR2_Oxidoreductase"/>
</dbReference>
<reference evidence="3" key="1">
    <citation type="journal article" date="2017" name="Genome Announc.">
        <title>Draft Genome Sequence of Terrimicrobium sacchariphilum NM-5T, a Facultative Anaerobic Soil Bacterium of the Class Spartobacteria.</title>
        <authorList>
            <person name="Qiu Y.L."/>
            <person name="Tourlousse D.M."/>
            <person name="Matsuura N."/>
            <person name="Ohashi A."/>
            <person name="Sekiguchi Y."/>
        </authorList>
    </citation>
    <scope>NUCLEOTIDE SEQUENCE [LARGE SCALE GENOMIC DNA]</scope>
    <source>
        <strain evidence="3">NM-5</strain>
    </source>
</reference>
<dbReference type="STRING" id="690879.TSACC_22175"/>
<feature type="domain" description="NADP-dependent oxidoreductase" evidence="1">
    <location>
        <begin position="21"/>
        <end position="325"/>
    </location>
</feature>
<dbReference type="Pfam" id="PF00248">
    <property type="entry name" value="Aldo_ket_red"/>
    <property type="match status" value="1"/>
</dbReference>
<name>A0A146GAD5_TERSA</name>
<comment type="caution">
    <text evidence="2">The sequence shown here is derived from an EMBL/GenBank/DDBJ whole genome shotgun (WGS) entry which is preliminary data.</text>
</comment>
<sequence>MFPANMKYRTFRGTDIRVSEVGFGLWTVSTGWWGNYTDDEAVALMKEALDLGITLFDAADTYGNGRSEELIGKAFADRRDDIVIATKVGYDFVNHGEERRGQREIPQDFSPENIRRATEAALTRLKTDTIDLLQLHNIRFEQVEDDALWETLEDLRAAGKVKHYGVALGPAIGWLAEGVLTIRRRNPGVLQHIYNLLEQHPGKTIQDAARDAQADTMFLIRVPHSSGMLEGKYTAETVFPPNDHRSHRPKSWLTNGVKKVEQLRFLEKGGERTLGQAAIQWLLADDRVASVLPNIYNVEQLREFAAAADVAPLSSEELARIEALVKANFGLEPEEGRYKGTMELPAEATA</sequence>
<dbReference type="EMBL" id="BDCO01000002">
    <property type="protein sequence ID" value="GAT33757.1"/>
    <property type="molecule type" value="Genomic_DNA"/>
</dbReference>
<dbReference type="InterPro" id="IPR023210">
    <property type="entry name" value="NADP_OxRdtase_dom"/>
</dbReference>
<accession>A0A146GAD5</accession>
<proteinExistence type="predicted"/>
<dbReference type="CDD" id="cd19086">
    <property type="entry name" value="AKR_AKR11C1"/>
    <property type="match status" value="1"/>
</dbReference>
<dbReference type="InterPro" id="IPR036812">
    <property type="entry name" value="NAD(P)_OxRdtase_dom_sf"/>
</dbReference>
<dbReference type="AlphaFoldDB" id="A0A146GAD5"/>
<dbReference type="SUPFAM" id="SSF51430">
    <property type="entry name" value="NAD(P)-linked oxidoreductase"/>
    <property type="match status" value="1"/>
</dbReference>
<organism evidence="2 3">
    <name type="scientific">Terrimicrobium sacchariphilum</name>
    <dbReference type="NCBI Taxonomy" id="690879"/>
    <lineage>
        <taxon>Bacteria</taxon>
        <taxon>Pseudomonadati</taxon>
        <taxon>Verrucomicrobiota</taxon>
        <taxon>Terrimicrobiia</taxon>
        <taxon>Terrimicrobiales</taxon>
        <taxon>Terrimicrobiaceae</taxon>
        <taxon>Terrimicrobium</taxon>
    </lineage>
</organism>
<gene>
    <name evidence="2" type="ORF">TSACC_22175</name>
</gene>
<dbReference type="InParanoid" id="A0A146GAD5"/>
<keyword evidence="3" id="KW-1185">Reference proteome</keyword>
<evidence type="ECO:0000313" key="2">
    <source>
        <dbReference type="EMBL" id="GAT33757.1"/>
    </source>
</evidence>
<evidence type="ECO:0000259" key="1">
    <source>
        <dbReference type="Pfam" id="PF00248"/>
    </source>
</evidence>
<dbReference type="PANTHER" id="PTHR43312:SF1">
    <property type="entry name" value="NADP-DEPENDENT OXIDOREDUCTASE DOMAIN-CONTAINING PROTEIN"/>
    <property type="match status" value="1"/>
</dbReference>
<dbReference type="PANTHER" id="PTHR43312">
    <property type="entry name" value="D-THREO-ALDOSE 1-DEHYDROGENASE"/>
    <property type="match status" value="1"/>
</dbReference>
<dbReference type="Proteomes" id="UP000076023">
    <property type="component" value="Unassembled WGS sequence"/>
</dbReference>